<dbReference type="HAMAP" id="MF_00719">
    <property type="entry name" value="CobS"/>
    <property type="match status" value="1"/>
</dbReference>
<keyword evidence="12 19" id="KW-1133">Transmembrane helix</keyword>
<dbReference type="GO" id="GO:0008818">
    <property type="term" value="F:cobalamin 5'-phosphate synthase activity"/>
    <property type="evidence" value="ECO:0007669"/>
    <property type="project" value="UniProtKB-UniRule"/>
</dbReference>
<comment type="cofactor">
    <cofactor evidence="1 19">
        <name>Mg(2+)</name>
        <dbReference type="ChEBI" id="CHEBI:18420"/>
    </cofactor>
</comment>
<keyword evidence="11 19" id="KW-0460">Magnesium</keyword>
<comment type="function">
    <text evidence="14 19">Joins adenosylcobinamide-GDP and alpha-ribazole to generate adenosylcobalamin (Ado-cobalamin). Also synthesizes adenosylcobalamin 5'-phosphate from adenosylcobinamide-GDP and alpha-ribazole 5'-phosphate.</text>
</comment>
<evidence type="ECO:0000256" key="13">
    <source>
        <dbReference type="ARBA" id="ARBA00023136"/>
    </source>
</evidence>
<keyword evidence="13 19" id="KW-0472">Membrane</keyword>
<dbReference type="Pfam" id="PF02654">
    <property type="entry name" value="CobS"/>
    <property type="match status" value="1"/>
</dbReference>
<evidence type="ECO:0000256" key="18">
    <source>
        <dbReference type="ARBA" id="ARBA00049504"/>
    </source>
</evidence>
<dbReference type="EC" id="2.7.8.26" evidence="5 19"/>
<keyword evidence="10 19" id="KW-0812">Transmembrane</keyword>
<comment type="pathway">
    <text evidence="3 19">Cofactor biosynthesis; adenosylcobalamin biosynthesis; adenosylcobalamin from cob(II)yrinate a,c-diamide: step 7/7.</text>
</comment>
<evidence type="ECO:0000256" key="10">
    <source>
        <dbReference type="ARBA" id="ARBA00022692"/>
    </source>
</evidence>
<keyword evidence="9 19" id="KW-0808">Transferase</keyword>
<feature type="transmembrane region" description="Helical" evidence="19">
    <location>
        <begin position="29"/>
        <end position="52"/>
    </location>
</feature>
<feature type="transmembrane region" description="Helical" evidence="19">
    <location>
        <begin position="110"/>
        <end position="130"/>
    </location>
</feature>
<name>A0A7X2TB84_9CLOT</name>
<dbReference type="UniPathway" id="UPA00148">
    <property type="reaction ID" value="UER00238"/>
</dbReference>
<evidence type="ECO:0000256" key="11">
    <source>
        <dbReference type="ARBA" id="ARBA00022842"/>
    </source>
</evidence>
<proteinExistence type="inferred from homology"/>
<evidence type="ECO:0000256" key="2">
    <source>
        <dbReference type="ARBA" id="ARBA00004651"/>
    </source>
</evidence>
<evidence type="ECO:0000256" key="15">
    <source>
        <dbReference type="ARBA" id="ARBA00032605"/>
    </source>
</evidence>
<feature type="transmembrane region" description="Helical" evidence="19">
    <location>
        <begin position="150"/>
        <end position="173"/>
    </location>
</feature>
<evidence type="ECO:0000256" key="16">
    <source>
        <dbReference type="ARBA" id="ARBA00032853"/>
    </source>
</evidence>
<feature type="transmembrane region" description="Helical" evidence="19">
    <location>
        <begin position="194"/>
        <end position="227"/>
    </location>
</feature>
<sequence length="277" mass="30089">MNGLYSCIIAISMYSRLPMPKVEWRKERMAYVMCCFPIVGLLEGAALALWFWLGMKLFRFSELFTALAGAAVPLLVTGGIHMDGFLDTMDALHSYGDRERKLNILKDPHIGAFAVIGMAVYMLIYTGILYEYTSMLASAGVRGRSEGMLYFLPVVAFTMERAFSGLSVVAFPLAKQEGLAAGFAAAAKKRMERLALLAWVAFCVLASALFGIGGLAAGLAVLSVQLLVFAWYYRMSWRQFGGVTGDLAGFFLQVCEAASFGILVLFSKLVVIGGLAG</sequence>
<evidence type="ECO:0000256" key="5">
    <source>
        <dbReference type="ARBA" id="ARBA00013200"/>
    </source>
</evidence>
<feature type="transmembrane region" description="Helical" evidence="19">
    <location>
        <begin position="64"/>
        <end position="89"/>
    </location>
</feature>
<dbReference type="InterPro" id="IPR003805">
    <property type="entry name" value="CobS"/>
</dbReference>
<gene>
    <name evidence="19" type="primary">cobS</name>
    <name evidence="20" type="ORF">FYJ39_01120</name>
</gene>
<evidence type="ECO:0000313" key="21">
    <source>
        <dbReference type="Proteomes" id="UP000429958"/>
    </source>
</evidence>
<dbReference type="PANTHER" id="PTHR34148:SF1">
    <property type="entry name" value="ADENOSYLCOBINAMIDE-GDP RIBAZOLETRANSFERASE"/>
    <property type="match status" value="1"/>
</dbReference>
<evidence type="ECO:0000256" key="7">
    <source>
        <dbReference type="ARBA" id="ARBA00022475"/>
    </source>
</evidence>
<dbReference type="PANTHER" id="PTHR34148">
    <property type="entry name" value="ADENOSYLCOBINAMIDE-GDP RIBAZOLETRANSFERASE"/>
    <property type="match status" value="1"/>
</dbReference>
<evidence type="ECO:0000256" key="4">
    <source>
        <dbReference type="ARBA" id="ARBA00010561"/>
    </source>
</evidence>
<evidence type="ECO:0000256" key="14">
    <source>
        <dbReference type="ARBA" id="ARBA00025228"/>
    </source>
</evidence>
<dbReference type="GO" id="GO:0051073">
    <property type="term" value="F:adenosylcobinamide-GDP ribazoletransferase activity"/>
    <property type="evidence" value="ECO:0007669"/>
    <property type="project" value="UniProtKB-UniRule"/>
</dbReference>
<keyword evidence="21" id="KW-1185">Reference proteome</keyword>
<dbReference type="EMBL" id="VUMD01000001">
    <property type="protein sequence ID" value="MSS35215.1"/>
    <property type="molecule type" value="Genomic_DNA"/>
</dbReference>
<comment type="catalytic activity">
    <reaction evidence="18 19">
        <text>alpha-ribazole 5'-phosphate + adenosylcob(III)inamide-GDP = adenosylcob(III)alamin 5'-phosphate + GMP + H(+)</text>
        <dbReference type="Rhea" id="RHEA:23560"/>
        <dbReference type="ChEBI" id="CHEBI:15378"/>
        <dbReference type="ChEBI" id="CHEBI:57918"/>
        <dbReference type="ChEBI" id="CHEBI:58115"/>
        <dbReference type="ChEBI" id="CHEBI:60487"/>
        <dbReference type="ChEBI" id="CHEBI:60493"/>
        <dbReference type="EC" id="2.7.8.26"/>
    </reaction>
</comment>
<dbReference type="Proteomes" id="UP000429958">
    <property type="component" value="Unassembled WGS sequence"/>
</dbReference>
<comment type="caution">
    <text evidence="20">The sequence shown here is derived from an EMBL/GenBank/DDBJ whole genome shotgun (WGS) entry which is preliminary data.</text>
</comment>
<evidence type="ECO:0000256" key="19">
    <source>
        <dbReference type="HAMAP-Rule" id="MF_00719"/>
    </source>
</evidence>
<evidence type="ECO:0000256" key="17">
    <source>
        <dbReference type="ARBA" id="ARBA00048623"/>
    </source>
</evidence>
<evidence type="ECO:0000313" key="20">
    <source>
        <dbReference type="EMBL" id="MSS35215.1"/>
    </source>
</evidence>
<evidence type="ECO:0000256" key="9">
    <source>
        <dbReference type="ARBA" id="ARBA00022679"/>
    </source>
</evidence>
<evidence type="ECO:0000256" key="1">
    <source>
        <dbReference type="ARBA" id="ARBA00001946"/>
    </source>
</evidence>
<dbReference type="GO" id="GO:0005886">
    <property type="term" value="C:plasma membrane"/>
    <property type="evidence" value="ECO:0007669"/>
    <property type="project" value="UniProtKB-SubCell"/>
</dbReference>
<feature type="transmembrane region" description="Helical" evidence="19">
    <location>
        <begin position="247"/>
        <end position="271"/>
    </location>
</feature>
<dbReference type="AlphaFoldDB" id="A0A7X2TB84"/>
<accession>A0A7X2TB84</accession>
<evidence type="ECO:0000256" key="8">
    <source>
        <dbReference type="ARBA" id="ARBA00022573"/>
    </source>
</evidence>
<comment type="similarity">
    <text evidence="4 19">Belongs to the CobS family.</text>
</comment>
<dbReference type="RefSeq" id="WP_154470624.1">
    <property type="nucleotide sequence ID" value="NZ_DBEWUL010000106.1"/>
</dbReference>
<reference evidence="20 21" key="1">
    <citation type="submission" date="2019-08" db="EMBL/GenBank/DDBJ databases">
        <title>In-depth cultivation of the pig gut microbiome towards novel bacterial diversity and tailored functional studies.</title>
        <authorList>
            <person name="Wylensek D."/>
            <person name="Hitch T.C.A."/>
            <person name="Clavel T."/>
        </authorList>
    </citation>
    <scope>NUCLEOTIDE SEQUENCE [LARGE SCALE GENOMIC DNA]</scope>
    <source>
        <strain evidence="20 21">WCA-389-WT-23D1</strain>
    </source>
</reference>
<comment type="catalytic activity">
    <reaction evidence="17 19">
        <text>alpha-ribazole + adenosylcob(III)inamide-GDP = adenosylcob(III)alamin + GMP + H(+)</text>
        <dbReference type="Rhea" id="RHEA:16049"/>
        <dbReference type="ChEBI" id="CHEBI:10329"/>
        <dbReference type="ChEBI" id="CHEBI:15378"/>
        <dbReference type="ChEBI" id="CHEBI:18408"/>
        <dbReference type="ChEBI" id="CHEBI:58115"/>
        <dbReference type="ChEBI" id="CHEBI:60487"/>
        <dbReference type="EC" id="2.7.8.26"/>
    </reaction>
</comment>
<evidence type="ECO:0000256" key="6">
    <source>
        <dbReference type="ARBA" id="ARBA00015850"/>
    </source>
</evidence>
<dbReference type="GO" id="GO:0009236">
    <property type="term" value="P:cobalamin biosynthetic process"/>
    <property type="evidence" value="ECO:0007669"/>
    <property type="project" value="UniProtKB-UniRule"/>
</dbReference>
<protein>
    <recommendedName>
        <fullName evidence="6 19">Adenosylcobinamide-GDP ribazoletransferase</fullName>
        <ecNumber evidence="5 19">2.7.8.26</ecNumber>
    </recommendedName>
    <alternativeName>
        <fullName evidence="16 19">Cobalamin synthase</fullName>
    </alternativeName>
    <alternativeName>
        <fullName evidence="15 19">Cobalamin-5'-phosphate synthase</fullName>
    </alternativeName>
</protein>
<evidence type="ECO:0000256" key="12">
    <source>
        <dbReference type="ARBA" id="ARBA00022989"/>
    </source>
</evidence>
<keyword evidence="7 19" id="KW-1003">Cell membrane</keyword>
<organism evidence="20 21">
    <name type="scientific">Clostridium porci</name>
    <dbReference type="NCBI Taxonomy" id="2605778"/>
    <lineage>
        <taxon>Bacteria</taxon>
        <taxon>Bacillati</taxon>
        <taxon>Bacillota</taxon>
        <taxon>Clostridia</taxon>
        <taxon>Eubacteriales</taxon>
        <taxon>Clostridiaceae</taxon>
        <taxon>Clostridium</taxon>
    </lineage>
</organism>
<keyword evidence="8 19" id="KW-0169">Cobalamin biosynthesis</keyword>
<evidence type="ECO:0000256" key="3">
    <source>
        <dbReference type="ARBA" id="ARBA00004663"/>
    </source>
</evidence>
<comment type="subcellular location">
    <subcellularLocation>
        <location evidence="2 19">Cell membrane</location>
        <topology evidence="2 19">Multi-pass membrane protein</topology>
    </subcellularLocation>
</comment>